<gene>
    <name evidence="5" type="primary">dcsB</name>
    <name evidence="5" type="ORF">XBO1_2440003</name>
</gene>
<keyword evidence="2" id="KW-0378">Hydrolase</keyword>
<comment type="similarity">
    <text evidence="4">Belongs to the arginase family.</text>
</comment>
<dbReference type="HOGENOM" id="CLU_079830_0_0_6"/>
<dbReference type="AlphaFoldDB" id="A0A077P6N0"/>
<accession>A0A077P6N0</accession>
<dbReference type="Proteomes" id="UP000028483">
    <property type="component" value="Unassembled WGS sequence"/>
</dbReference>
<dbReference type="PROSITE" id="PS51409">
    <property type="entry name" value="ARGINASE_2"/>
    <property type="match status" value="1"/>
</dbReference>
<reference evidence="5" key="1">
    <citation type="submission" date="2013-07" db="EMBL/GenBank/DDBJ databases">
        <title>Sub-species coevolution in mutualistic symbiosis.</title>
        <authorList>
            <person name="Murfin K."/>
            <person name="Klassen J."/>
            <person name="Lee M."/>
            <person name="Forst S."/>
            <person name="Stock P."/>
            <person name="Goodrich-Blair H."/>
        </authorList>
    </citation>
    <scope>NUCLEOTIDE SEQUENCE [LARGE SCALE GENOMIC DNA]</scope>
    <source>
        <strain evidence="5">Oregonense</strain>
    </source>
</reference>
<dbReference type="GO" id="GO:0005829">
    <property type="term" value="C:cytosol"/>
    <property type="evidence" value="ECO:0007669"/>
    <property type="project" value="TreeGrafter"/>
</dbReference>
<keyword evidence="1" id="KW-0479">Metal-binding</keyword>
<proteinExistence type="inferred from homology"/>
<dbReference type="InterPro" id="IPR006035">
    <property type="entry name" value="Ureohydrolase"/>
</dbReference>
<evidence type="ECO:0000256" key="3">
    <source>
        <dbReference type="ARBA" id="ARBA00023211"/>
    </source>
</evidence>
<evidence type="ECO:0000256" key="2">
    <source>
        <dbReference type="ARBA" id="ARBA00022801"/>
    </source>
</evidence>
<dbReference type="Pfam" id="PF00491">
    <property type="entry name" value="Arginase"/>
    <property type="match status" value="1"/>
</dbReference>
<dbReference type="PANTHER" id="PTHR43782">
    <property type="entry name" value="ARGINASE"/>
    <property type="match status" value="1"/>
</dbReference>
<dbReference type="Gene3D" id="3.40.800.10">
    <property type="entry name" value="Ureohydrolase domain"/>
    <property type="match status" value="1"/>
</dbReference>
<protein>
    <submittedName>
        <fullName evidence="5">Arginase</fullName>
    </submittedName>
</protein>
<evidence type="ECO:0000256" key="4">
    <source>
        <dbReference type="PROSITE-ProRule" id="PRU00742"/>
    </source>
</evidence>
<comment type="caution">
    <text evidence="5">The sequence shown here is derived from an EMBL/GenBank/DDBJ whole genome shotgun (WGS) entry which is preliminary data.</text>
</comment>
<dbReference type="GO" id="GO:0004053">
    <property type="term" value="F:arginase activity"/>
    <property type="evidence" value="ECO:0007669"/>
    <property type="project" value="TreeGrafter"/>
</dbReference>
<dbReference type="GO" id="GO:0030145">
    <property type="term" value="F:manganese ion binding"/>
    <property type="evidence" value="ECO:0007669"/>
    <property type="project" value="TreeGrafter"/>
</dbReference>
<name>A0A077P6N0_XENBV</name>
<evidence type="ECO:0000256" key="1">
    <source>
        <dbReference type="ARBA" id="ARBA00022723"/>
    </source>
</evidence>
<evidence type="ECO:0000313" key="5">
    <source>
        <dbReference type="EMBL" id="CDH06770.1"/>
    </source>
</evidence>
<dbReference type="PANTHER" id="PTHR43782:SF3">
    <property type="entry name" value="ARGINASE"/>
    <property type="match status" value="1"/>
</dbReference>
<dbReference type="CDD" id="cd09999">
    <property type="entry name" value="Arginase-like_1"/>
    <property type="match status" value="1"/>
</dbReference>
<organism evidence="5">
    <name type="scientific">Xenorhabdus bovienii str. oregonense</name>
    <dbReference type="NCBI Taxonomy" id="1398202"/>
    <lineage>
        <taxon>Bacteria</taxon>
        <taxon>Pseudomonadati</taxon>
        <taxon>Pseudomonadota</taxon>
        <taxon>Gammaproteobacteria</taxon>
        <taxon>Enterobacterales</taxon>
        <taxon>Morganellaceae</taxon>
        <taxon>Xenorhabdus</taxon>
    </lineage>
</organism>
<dbReference type="InterPro" id="IPR023696">
    <property type="entry name" value="Ureohydrolase_dom_sf"/>
</dbReference>
<dbReference type="EMBL" id="CBSX010000162">
    <property type="protein sequence ID" value="CDH06770.1"/>
    <property type="molecule type" value="Genomic_DNA"/>
</dbReference>
<sequence length="273" mass="29131">MIDLIVSQGRVADRAAHMIEGAALTAQALEKRYGVQGHFIGKSTPPANDDWSISLPQARETLIELRQAIEGSIKGDNCTVMLANTCSASLASLPVVAREHPDAVVLWIDAHGDFNTPETTESGYLGGMVLAAACGLWNSGHGSGLRPEQIVLVGARDIDTTEHELLQTAGVRIIPPTEATPENILNTINGSPVWIHIDWDVLEPGFLPADYTVPDGMLPSQIQAIFEAIPSKQILGIELAEFSASTDVASNEEALSIILGIIAPVFEAIERAK</sequence>
<keyword evidence="3" id="KW-0464">Manganese</keyword>
<dbReference type="RefSeq" id="WP_038258191.1">
    <property type="nucleotide sequence ID" value="NZ_CAWLUU010000214.1"/>
</dbReference>
<dbReference type="SUPFAM" id="SSF52768">
    <property type="entry name" value="Arginase/deacetylase"/>
    <property type="match status" value="1"/>
</dbReference>